<keyword evidence="2 11" id="KW-0645">Protease</keyword>
<feature type="domain" description="Sushi" evidence="17">
    <location>
        <begin position="873"/>
        <end position="930"/>
    </location>
</feature>
<organism evidence="19 20">
    <name type="scientific">Sinanodonta woodiana</name>
    <name type="common">Chinese pond mussel</name>
    <name type="synonym">Anodonta woodiana</name>
    <dbReference type="NCBI Taxonomy" id="1069815"/>
    <lineage>
        <taxon>Eukaryota</taxon>
        <taxon>Metazoa</taxon>
        <taxon>Spiralia</taxon>
        <taxon>Lophotrochozoa</taxon>
        <taxon>Mollusca</taxon>
        <taxon>Bivalvia</taxon>
        <taxon>Autobranchia</taxon>
        <taxon>Heteroconchia</taxon>
        <taxon>Palaeoheterodonta</taxon>
        <taxon>Unionida</taxon>
        <taxon>Unionoidea</taxon>
        <taxon>Unionidae</taxon>
        <taxon>Unioninae</taxon>
        <taxon>Sinanodonta</taxon>
    </lineage>
</organism>
<reference evidence="19 20" key="1">
    <citation type="submission" date="2024-11" db="EMBL/GenBank/DDBJ databases">
        <title>Chromosome-level genome assembly of the freshwater bivalve Anodonta woodiana.</title>
        <authorList>
            <person name="Chen X."/>
        </authorList>
    </citation>
    <scope>NUCLEOTIDE SEQUENCE [LARGE SCALE GENOMIC DNA]</scope>
    <source>
        <strain evidence="19">MN2024</strain>
        <tissue evidence="19">Gills</tissue>
    </source>
</reference>
<evidence type="ECO:0000256" key="11">
    <source>
        <dbReference type="PROSITE-ProRule" id="PRU01211"/>
    </source>
</evidence>
<dbReference type="PROSITE" id="PS50923">
    <property type="entry name" value="SUSHI"/>
    <property type="match status" value="2"/>
</dbReference>
<dbReference type="InterPro" id="IPR006026">
    <property type="entry name" value="Peptidase_Metallo"/>
</dbReference>
<dbReference type="SMART" id="SM00032">
    <property type="entry name" value="CCP"/>
    <property type="match status" value="2"/>
</dbReference>
<feature type="domain" description="C-type lectin" evidence="15">
    <location>
        <begin position="941"/>
        <end position="1054"/>
    </location>
</feature>
<dbReference type="GO" id="GO:0008270">
    <property type="term" value="F:zinc ion binding"/>
    <property type="evidence" value="ECO:0007669"/>
    <property type="project" value="UniProtKB-UniRule"/>
</dbReference>
<dbReference type="InterPro" id="IPR001304">
    <property type="entry name" value="C-type_lectin-like"/>
</dbReference>
<comment type="cofactor">
    <cofactor evidence="11 12">
        <name>Zn(2+)</name>
        <dbReference type="ChEBI" id="CHEBI:29105"/>
    </cofactor>
    <text evidence="11 12">Binds 1 zinc ion per subunit.</text>
</comment>
<feature type="disulfide bond" evidence="10">
    <location>
        <begin position="1122"/>
        <end position="1165"/>
    </location>
</feature>
<accession>A0ABD3X7S0</accession>
<keyword evidence="6 11" id="KW-0862">Zinc</keyword>
<feature type="signal peptide" evidence="12">
    <location>
        <begin position="1"/>
        <end position="22"/>
    </location>
</feature>
<feature type="disulfide bond" evidence="9">
    <location>
        <begin position="794"/>
        <end position="817"/>
    </location>
</feature>
<protein>
    <recommendedName>
        <fullName evidence="12">Metalloendopeptidase</fullName>
        <ecNumber evidence="12">3.4.24.-</ecNumber>
    </recommendedName>
</protein>
<evidence type="ECO:0000313" key="19">
    <source>
        <dbReference type="EMBL" id="KAL3882289.1"/>
    </source>
</evidence>
<dbReference type="InterPro" id="IPR016187">
    <property type="entry name" value="CTDL_fold"/>
</dbReference>
<dbReference type="Pfam" id="PF00059">
    <property type="entry name" value="Lectin_C"/>
    <property type="match status" value="1"/>
</dbReference>
<feature type="domain" description="Sushi" evidence="17">
    <location>
        <begin position="1120"/>
        <end position="1180"/>
    </location>
</feature>
<keyword evidence="5 11" id="KW-0378">Hydrolase</keyword>
<dbReference type="CDD" id="cd00041">
    <property type="entry name" value="CUB"/>
    <property type="match status" value="1"/>
</dbReference>
<comment type="caution">
    <text evidence="9">Lacks conserved residue(s) required for the propagation of feature annotation.</text>
</comment>
<dbReference type="Pfam" id="PF00084">
    <property type="entry name" value="Sushi"/>
    <property type="match status" value="2"/>
</dbReference>
<dbReference type="InterPro" id="IPR031569">
    <property type="entry name" value="ApeC"/>
</dbReference>
<evidence type="ECO:0000259" key="18">
    <source>
        <dbReference type="PROSITE" id="PS51864"/>
    </source>
</evidence>
<evidence type="ECO:0000256" key="4">
    <source>
        <dbReference type="ARBA" id="ARBA00022729"/>
    </source>
</evidence>
<dbReference type="SUPFAM" id="SSF55486">
    <property type="entry name" value="Metalloproteases ('zincins'), catalytic domain"/>
    <property type="match status" value="1"/>
</dbReference>
<gene>
    <name evidence="19" type="ORF">ACJMK2_028651</name>
</gene>
<dbReference type="Pfam" id="PF00431">
    <property type="entry name" value="CUB"/>
    <property type="match status" value="1"/>
</dbReference>
<dbReference type="SUPFAM" id="SSF49854">
    <property type="entry name" value="Spermadhesin, CUB domain"/>
    <property type="match status" value="1"/>
</dbReference>
<feature type="domain" description="CUB" evidence="14">
    <location>
        <begin position="622"/>
        <end position="736"/>
    </location>
</feature>
<dbReference type="PANTHER" id="PTHR10127">
    <property type="entry name" value="DISCOIDIN, CUB, EGF, LAMININ , AND ZINC METALLOPROTEASE DOMAIN CONTAINING"/>
    <property type="match status" value="1"/>
</dbReference>
<dbReference type="PANTHER" id="PTHR10127:SF850">
    <property type="entry name" value="METALLOENDOPEPTIDASE"/>
    <property type="match status" value="1"/>
</dbReference>
<feature type="binding site" evidence="11">
    <location>
        <position position="259"/>
    </location>
    <ligand>
        <name>Zn(2+)</name>
        <dbReference type="ChEBI" id="CHEBI:29105"/>
        <note>catalytic</note>
    </ligand>
</feature>
<feature type="active site" evidence="11">
    <location>
        <position position="256"/>
    </location>
</feature>
<dbReference type="InterPro" id="IPR018056">
    <property type="entry name" value="Kringle_CS"/>
</dbReference>
<dbReference type="InterPro" id="IPR035976">
    <property type="entry name" value="Sushi/SCR/CCP_sf"/>
</dbReference>
<dbReference type="Proteomes" id="UP001634394">
    <property type="component" value="Unassembled WGS sequence"/>
</dbReference>
<dbReference type="InterPro" id="IPR000001">
    <property type="entry name" value="Kringle"/>
</dbReference>
<evidence type="ECO:0000256" key="13">
    <source>
        <dbReference type="SAM" id="Coils"/>
    </source>
</evidence>
<dbReference type="Gene3D" id="3.10.100.10">
    <property type="entry name" value="Mannose-Binding Protein A, subunit A"/>
    <property type="match status" value="1"/>
</dbReference>
<dbReference type="PROSITE" id="PS01180">
    <property type="entry name" value="CUB"/>
    <property type="match status" value="1"/>
</dbReference>
<feature type="binding site" evidence="11">
    <location>
        <position position="265"/>
    </location>
    <ligand>
        <name>Zn(2+)</name>
        <dbReference type="ChEBI" id="CHEBI:29105"/>
        <note>catalytic</note>
    </ligand>
</feature>
<comment type="caution">
    <text evidence="19">The sequence shown here is derived from an EMBL/GenBank/DDBJ whole genome shotgun (WGS) entry which is preliminary data.</text>
</comment>
<evidence type="ECO:0000259" key="15">
    <source>
        <dbReference type="PROSITE" id="PS50041"/>
    </source>
</evidence>
<dbReference type="InterPro" id="IPR013806">
    <property type="entry name" value="Kringle-like"/>
</dbReference>
<keyword evidence="10" id="KW-0768">Sushi</keyword>
<dbReference type="Gene3D" id="2.40.20.10">
    <property type="entry name" value="Plasminogen Kringle 4"/>
    <property type="match status" value="1"/>
</dbReference>
<dbReference type="SMART" id="SM00034">
    <property type="entry name" value="CLECT"/>
    <property type="match status" value="1"/>
</dbReference>
<evidence type="ECO:0000256" key="2">
    <source>
        <dbReference type="ARBA" id="ARBA00022670"/>
    </source>
</evidence>
<keyword evidence="20" id="KW-1185">Reference proteome</keyword>
<dbReference type="SMART" id="SM00130">
    <property type="entry name" value="KR"/>
    <property type="match status" value="1"/>
</dbReference>
<dbReference type="EC" id="3.4.24.-" evidence="12"/>
<dbReference type="InterPro" id="IPR000859">
    <property type="entry name" value="CUB_dom"/>
</dbReference>
<dbReference type="PROSITE" id="PS50070">
    <property type="entry name" value="KRINGLE_2"/>
    <property type="match status" value="1"/>
</dbReference>
<keyword evidence="8 9" id="KW-1015">Disulfide bond</keyword>
<evidence type="ECO:0000313" key="20">
    <source>
        <dbReference type="Proteomes" id="UP001634394"/>
    </source>
</evidence>
<feature type="coiled-coil region" evidence="13">
    <location>
        <begin position="70"/>
        <end position="114"/>
    </location>
</feature>
<dbReference type="GO" id="GO:0006508">
    <property type="term" value="P:proteolysis"/>
    <property type="evidence" value="ECO:0007669"/>
    <property type="project" value="UniProtKB-KW"/>
</dbReference>
<dbReference type="Gene3D" id="2.10.70.10">
    <property type="entry name" value="Complement Module, domain 1"/>
    <property type="match status" value="2"/>
</dbReference>
<dbReference type="PROSITE" id="PS50041">
    <property type="entry name" value="C_TYPE_LECTIN_2"/>
    <property type="match status" value="1"/>
</dbReference>
<keyword evidence="1 9" id="KW-0420">Kringle</keyword>
<feature type="domain" description="Kringle" evidence="16">
    <location>
        <begin position="752"/>
        <end position="825"/>
    </location>
</feature>
<keyword evidence="4 12" id="KW-0732">Signal</keyword>
<evidence type="ECO:0000256" key="9">
    <source>
        <dbReference type="PROSITE-ProRule" id="PRU00121"/>
    </source>
</evidence>
<name>A0ABD3X7S0_SINWO</name>
<dbReference type="Pfam" id="PF16977">
    <property type="entry name" value="ApeC"/>
    <property type="match status" value="1"/>
</dbReference>
<dbReference type="EMBL" id="JBJQND010000003">
    <property type="protein sequence ID" value="KAL3882289.1"/>
    <property type="molecule type" value="Genomic_DNA"/>
</dbReference>
<dbReference type="CDD" id="cd00033">
    <property type="entry name" value="CCP"/>
    <property type="match status" value="2"/>
</dbReference>
<dbReference type="InterPro" id="IPR035914">
    <property type="entry name" value="Sperma_CUB_dom_sf"/>
</dbReference>
<dbReference type="InterPro" id="IPR024079">
    <property type="entry name" value="MetalloPept_cat_dom_sf"/>
</dbReference>
<evidence type="ECO:0000256" key="10">
    <source>
        <dbReference type="PROSITE-ProRule" id="PRU00302"/>
    </source>
</evidence>
<dbReference type="InterPro" id="IPR038178">
    <property type="entry name" value="Kringle_sf"/>
</dbReference>
<evidence type="ECO:0000259" key="17">
    <source>
        <dbReference type="PROSITE" id="PS50923"/>
    </source>
</evidence>
<feature type="chain" id="PRO_5044527577" description="Metalloendopeptidase" evidence="12">
    <location>
        <begin position="23"/>
        <end position="1349"/>
    </location>
</feature>
<evidence type="ECO:0000256" key="3">
    <source>
        <dbReference type="ARBA" id="ARBA00022723"/>
    </source>
</evidence>
<dbReference type="SUPFAM" id="SSF56436">
    <property type="entry name" value="C-type lectin-like"/>
    <property type="match status" value="1"/>
</dbReference>
<dbReference type="SUPFAM" id="SSF57440">
    <property type="entry name" value="Kringle-like"/>
    <property type="match status" value="1"/>
</dbReference>
<keyword evidence="3 11" id="KW-0479">Metal-binding</keyword>
<dbReference type="Gene3D" id="3.40.390.10">
    <property type="entry name" value="Collagenase (Catalytic Domain)"/>
    <property type="match status" value="1"/>
</dbReference>
<keyword evidence="7 11" id="KW-0482">Metalloprotease</keyword>
<feature type="binding site" evidence="11">
    <location>
        <position position="255"/>
    </location>
    <ligand>
        <name>Zn(2+)</name>
        <dbReference type="ChEBI" id="CHEBI:29105"/>
        <note>catalytic</note>
    </ligand>
</feature>
<dbReference type="InterPro" id="IPR001506">
    <property type="entry name" value="Peptidase_M12A"/>
</dbReference>
<feature type="domain" description="Peptidase M12A" evidence="18">
    <location>
        <begin position="154"/>
        <end position="363"/>
    </location>
</feature>
<dbReference type="SMART" id="SM00235">
    <property type="entry name" value="ZnMc"/>
    <property type="match status" value="1"/>
</dbReference>
<dbReference type="GO" id="GO:0004222">
    <property type="term" value="F:metalloendopeptidase activity"/>
    <property type="evidence" value="ECO:0007669"/>
    <property type="project" value="UniProtKB-UniRule"/>
</dbReference>
<evidence type="ECO:0000259" key="16">
    <source>
        <dbReference type="PROSITE" id="PS50070"/>
    </source>
</evidence>
<dbReference type="SMART" id="SM00042">
    <property type="entry name" value="CUB"/>
    <property type="match status" value="1"/>
</dbReference>
<dbReference type="SUPFAM" id="SSF57535">
    <property type="entry name" value="Complement control module/SCR domain"/>
    <property type="match status" value="2"/>
</dbReference>
<dbReference type="Pfam" id="PF00051">
    <property type="entry name" value="Kringle"/>
    <property type="match status" value="1"/>
</dbReference>
<evidence type="ECO:0000256" key="8">
    <source>
        <dbReference type="ARBA" id="ARBA00023157"/>
    </source>
</evidence>
<sequence>MRRGLLILVLLTITCQITGTDGIWKRQDKIIQSLPQQVLEEDDAALPVNEKNLGIVMNKGIMLPANKDRLNKVQHRLEQLKGKIEHKTTMEAELNDMKKQANGLQNAVKKQQAKKKNNKFIVSDKLREYLINTGSPLIQYLNDSNGNNEGSSARVVKRTVYIDRGQMWTKGIIPYLLDAGLPAWWRSAALQYMNEWQAVTAYRFVPYTPTVHADNGLGHNTTLKFIYSSGCWSFVGRINSNVQAISPCSGLATAHELGHTLGLAHEQSNANRDTFVRINWDKINPHYANQFYPESGSNWFSFNYDYSSLMHYGLWDFTINNQKVMTILDNRLEYMVRNIYQMDYFYPAYEVQVVLKLNETFCPNFTTVCYNGGYLSYVNGKCQCRCPFPFNSGDGCQTLETNAQNLSWPAGSFAFLKPIQGCPVGFQSGLVKRYKDPKGYVSTLSSEFYASGEYSVYAYVREDFCVKDETFNGSQTDQAQWSPGSYCIHRKGGSCPLGFDAGAIMYDDAETLGATTTSGALPDGIYVNGTKYEFCCRNDGPSSTPIALPKSVPFTMYTGPTGSCQEVKGMRTLKQRYLYYNTDNSTFTSRTGSYPYIYAFTGSFARLWMIYFCFYYPIDYECGGIYSVSSGNPVTVTSPNYPLNYDNAKRCTWVVKGPTGTKLRLNFENLNIKTAADGSCEDLLEIRHSLPGHRGFLICGSGYRNSLITETNYLILTLSTDLNNAATGFNATVDVITDSMLNYVNQGVDGAYDGKVNVTRNYDVCLPWTDVVGKCPFSPVDISAVSADLTDNYCRNPGTGSRPWCYTYVDQCVRDYCDVSYLERCIDQWADCAELLVNETDFCTKYANGDAWKCAKTCGKCSTLAPVITASSVTCGPPSAISDGDYTPQKSSYALGEKVRYICTGGTDELTRTCTSEGTWVPEISFVCGVPREKGDGWTIFQGYFYKFFEADKTYQDAEAYCASLNASVSTAKTIEENNYISSLAPWGEYLWIGLNDAVTEGVWKWNDGTLVTWSNWDFGQPDNWYNEDYAVIRYWNDKWSDVKGTGAYGFVCKRAFDARKVCADQSTACTTLIEKVPDMRLKYPSFAWQRCPSTTGLCTSTDVKGQMPCNSSTPSTSCAVCLDPGAVSYATKVRGGDTITVGEVFEVACNAGYTLTQGNLIRACLPSGALTGSAPVCQLTSLVPTKISSISTRKRDNVLAQKIVYTGDNAYHRITKAGEIYEWQFYSYVSGKIALQVWRRNGLSFMLVGQNILDKSRDDRLRRITIPSGSRIAVQANDLIGFMYVGASSGGITYDGCVSTFEPEGLNLFSSSVTYTDPSVLLVNQSITFNALTYCRIFSFTAIVGPIQ</sequence>
<dbReference type="InterPro" id="IPR016186">
    <property type="entry name" value="C-type_lectin-like/link_sf"/>
</dbReference>
<evidence type="ECO:0000259" key="14">
    <source>
        <dbReference type="PROSITE" id="PS01180"/>
    </source>
</evidence>
<keyword evidence="13" id="KW-0175">Coiled coil</keyword>
<dbReference type="PROSITE" id="PS51864">
    <property type="entry name" value="ASTACIN"/>
    <property type="match status" value="1"/>
</dbReference>
<dbReference type="InterPro" id="IPR000436">
    <property type="entry name" value="Sushi_SCR_CCP_dom"/>
</dbReference>
<evidence type="ECO:0000256" key="1">
    <source>
        <dbReference type="ARBA" id="ARBA00022572"/>
    </source>
</evidence>
<evidence type="ECO:0000256" key="7">
    <source>
        <dbReference type="ARBA" id="ARBA00023049"/>
    </source>
</evidence>
<evidence type="ECO:0000256" key="12">
    <source>
        <dbReference type="RuleBase" id="RU361183"/>
    </source>
</evidence>
<dbReference type="Gene3D" id="2.60.120.290">
    <property type="entry name" value="Spermadhesin, CUB domain"/>
    <property type="match status" value="1"/>
</dbReference>
<dbReference type="PROSITE" id="PS00021">
    <property type="entry name" value="KRINGLE_1"/>
    <property type="match status" value="1"/>
</dbReference>
<proteinExistence type="predicted"/>
<dbReference type="PRINTS" id="PR00480">
    <property type="entry name" value="ASTACIN"/>
</dbReference>
<evidence type="ECO:0000256" key="5">
    <source>
        <dbReference type="ARBA" id="ARBA00022801"/>
    </source>
</evidence>
<evidence type="ECO:0000256" key="6">
    <source>
        <dbReference type="ARBA" id="ARBA00022833"/>
    </source>
</evidence>
<dbReference type="Pfam" id="PF01400">
    <property type="entry name" value="Astacin"/>
    <property type="match status" value="1"/>
</dbReference>